<evidence type="ECO:0000313" key="4">
    <source>
        <dbReference type="RefSeq" id="XP_039125796.1"/>
    </source>
</evidence>
<accession>A0AB40BF00</accession>
<dbReference type="GO" id="GO:0009904">
    <property type="term" value="P:chloroplast accumulation movement"/>
    <property type="evidence" value="ECO:0007669"/>
    <property type="project" value="TreeGrafter"/>
</dbReference>
<dbReference type="Proteomes" id="UP001515500">
    <property type="component" value="Chromosome 1"/>
</dbReference>
<dbReference type="GeneID" id="120261854"/>
<evidence type="ECO:0000256" key="2">
    <source>
        <dbReference type="ARBA" id="ARBA00023054"/>
    </source>
</evidence>
<dbReference type="RefSeq" id="XP_039125796.1">
    <property type="nucleotide sequence ID" value="XM_039269862.1"/>
</dbReference>
<reference evidence="3" key="1">
    <citation type="submission" date="2025-05" db="UniProtKB">
        <authorList>
            <consortium name="RefSeq"/>
        </authorList>
    </citation>
    <scope>NUCLEOTIDE SEQUENCE [LARGE SCALE GENOMIC DNA]</scope>
</reference>
<name>A0AB40BF00_DIOCR</name>
<sequence>MQAILNSLMDNEEGGGGVAMEEGRVEIDTKAPFSSVKEAVMMFGERVLVGEIYAQRLNEMRGEGEKRTESFDHSRPGSVAEELVETMKSLERTRQESFEMAYCLSSLREELERTKKELNVLRSKELFGKQDQDDKFMINSDISVSESIPTEKKKIDNKKQKKMKPLIPFFGCIIPKKKYSQ</sequence>
<dbReference type="PANTHER" id="PTHR32054:SF9">
    <property type="entry name" value="OS04G0116200 PROTEIN"/>
    <property type="match status" value="1"/>
</dbReference>
<dbReference type="GO" id="GO:0005829">
    <property type="term" value="C:cytosol"/>
    <property type="evidence" value="ECO:0007669"/>
    <property type="project" value="TreeGrafter"/>
</dbReference>
<dbReference type="AlphaFoldDB" id="A0AB40BF00"/>
<evidence type="ECO:0000313" key="3">
    <source>
        <dbReference type="Proteomes" id="UP001515500"/>
    </source>
</evidence>
<evidence type="ECO:0000256" key="1">
    <source>
        <dbReference type="ARBA" id="ARBA00005485"/>
    </source>
</evidence>
<gene>
    <name evidence="4" type="primary">LOC120261854</name>
</gene>
<protein>
    <submittedName>
        <fullName evidence="4">WEB family protein At1g75720-like</fullName>
    </submittedName>
</protein>
<comment type="similarity">
    <text evidence="1">Belongs to the WEB family.</text>
</comment>
<keyword evidence="3" id="KW-1185">Reference proteome</keyword>
<proteinExistence type="inferred from homology"/>
<dbReference type="PANTHER" id="PTHR32054">
    <property type="entry name" value="HEAVY CHAIN, PUTATIVE, EXPRESSED-RELATED-RELATED"/>
    <property type="match status" value="1"/>
</dbReference>
<reference evidence="4" key="2">
    <citation type="submission" date="2025-08" db="UniProtKB">
        <authorList>
            <consortium name="RefSeq"/>
        </authorList>
    </citation>
    <scope>IDENTIFICATION</scope>
</reference>
<dbReference type="GO" id="GO:0009903">
    <property type="term" value="P:chloroplast avoidance movement"/>
    <property type="evidence" value="ECO:0007669"/>
    <property type="project" value="TreeGrafter"/>
</dbReference>
<keyword evidence="2" id="KW-0175">Coiled coil</keyword>
<organism evidence="3 4">
    <name type="scientific">Dioscorea cayennensis subsp. rotundata</name>
    <name type="common">White Guinea yam</name>
    <name type="synonym">Dioscorea rotundata</name>
    <dbReference type="NCBI Taxonomy" id="55577"/>
    <lineage>
        <taxon>Eukaryota</taxon>
        <taxon>Viridiplantae</taxon>
        <taxon>Streptophyta</taxon>
        <taxon>Embryophyta</taxon>
        <taxon>Tracheophyta</taxon>
        <taxon>Spermatophyta</taxon>
        <taxon>Magnoliopsida</taxon>
        <taxon>Liliopsida</taxon>
        <taxon>Dioscoreales</taxon>
        <taxon>Dioscoreaceae</taxon>
        <taxon>Dioscorea</taxon>
    </lineage>
</organism>